<comment type="caution">
    <text evidence="1">The sequence shown here is derived from an EMBL/GenBank/DDBJ whole genome shotgun (WGS) entry which is preliminary data.</text>
</comment>
<evidence type="ECO:0000313" key="2">
    <source>
        <dbReference type="Proteomes" id="UP000821865"/>
    </source>
</evidence>
<organism evidence="1 2">
    <name type="scientific">Dermacentor silvarum</name>
    <name type="common">Tick</name>
    <dbReference type="NCBI Taxonomy" id="543639"/>
    <lineage>
        <taxon>Eukaryota</taxon>
        <taxon>Metazoa</taxon>
        <taxon>Ecdysozoa</taxon>
        <taxon>Arthropoda</taxon>
        <taxon>Chelicerata</taxon>
        <taxon>Arachnida</taxon>
        <taxon>Acari</taxon>
        <taxon>Parasitiformes</taxon>
        <taxon>Ixodida</taxon>
        <taxon>Ixodoidea</taxon>
        <taxon>Ixodidae</taxon>
        <taxon>Rhipicephalinae</taxon>
        <taxon>Dermacentor</taxon>
    </lineage>
</organism>
<dbReference type="Proteomes" id="UP000821865">
    <property type="component" value="Chromosome 1"/>
</dbReference>
<accession>A0ACB8E2Q5</accession>
<proteinExistence type="predicted"/>
<reference evidence="1" key="1">
    <citation type="submission" date="2020-05" db="EMBL/GenBank/DDBJ databases">
        <title>Large-scale comparative analyses of tick genomes elucidate their genetic diversity and vector capacities.</title>
        <authorList>
            <person name="Jia N."/>
            <person name="Wang J."/>
            <person name="Shi W."/>
            <person name="Du L."/>
            <person name="Sun Y."/>
            <person name="Zhan W."/>
            <person name="Jiang J."/>
            <person name="Wang Q."/>
            <person name="Zhang B."/>
            <person name="Ji P."/>
            <person name="Sakyi L.B."/>
            <person name="Cui X."/>
            <person name="Yuan T."/>
            <person name="Jiang B."/>
            <person name="Yang W."/>
            <person name="Lam T.T.-Y."/>
            <person name="Chang Q."/>
            <person name="Ding S."/>
            <person name="Wang X."/>
            <person name="Zhu J."/>
            <person name="Ruan X."/>
            <person name="Zhao L."/>
            <person name="Wei J."/>
            <person name="Que T."/>
            <person name="Du C."/>
            <person name="Cheng J."/>
            <person name="Dai P."/>
            <person name="Han X."/>
            <person name="Huang E."/>
            <person name="Gao Y."/>
            <person name="Liu J."/>
            <person name="Shao H."/>
            <person name="Ye R."/>
            <person name="Li L."/>
            <person name="Wei W."/>
            <person name="Wang X."/>
            <person name="Wang C."/>
            <person name="Yang T."/>
            <person name="Huo Q."/>
            <person name="Li W."/>
            <person name="Guo W."/>
            <person name="Chen H."/>
            <person name="Zhou L."/>
            <person name="Ni X."/>
            <person name="Tian J."/>
            <person name="Zhou Y."/>
            <person name="Sheng Y."/>
            <person name="Liu T."/>
            <person name="Pan Y."/>
            <person name="Xia L."/>
            <person name="Li J."/>
            <person name="Zhao F."/>
            <person name="Cao W."/>
        </authorList>
    </citation>
    <scope>NUCLEOTIDE SEQUENCE</scope>
    <source>
        <strain evidence="1">Dsil-2018</strain>
    </source>
</reference>
<sequence>MPRCPLMFFYIQPKFLDSIEMRRFGLPEIEKLFTCHMSSPVEACQTFDCRSSIKLQFLRTPANMCFTVDPALLARDHVFFKCNTPWMYADVSKGEENKDTFWEFSDATAETPTAAPAASEAAPPVRRYPVRNRRAPDRYTPS</sequence>
<gene>
    <name evidence="1" type="ORF">HPB49_022194</name>
</gene>
<keyword evidence="2" id="KW-1185">Reference proteome</keyword>
<name>A0ACB8E2Q5_DERSI</name>
<dbReference type="EMBL" id="CM023470">
    <property type="protein sequence ID" value="KAH7981177.1"/>
    <property type="molecule type" value="Genomic_DNA"/>
</dbReference>
<evidence type="ECO:0000313" key="1">
    <source>
        <dbReference type="EMBL" id="KAH7981177.1"/>
    </source>
</evidence>
<protein>
    <submittedName>
        <fullName evidence="1">Uncharacterized protein</fullName>
    </submittedName>
</protein>